<protein>
    <submittedName>
        <fullName evidence="4">Uncharacterized protein</fullName>
    </submittedName>
</protein>
<feature type="region of interest" description="Disordered" evidence="1">
    <location>
        <begin position="446"/>
        <end position="477"/>
    </location>
</feature>
<dbReference type="EMBL" id="DF973904">
    <property type="protein sequence ID" value="GAU42205.1"/>
    <property type="molecule type" value="Genomic_DNA"/>
</dbReference>
<dbReference type="InterPro" id="IPR046796">
    <property type="entry name" value="Transposase_32_dom"/>
</dbReference>
<accession>A0A2Z6P1R3</accession>
<dbReference type="Proteomes" id="UP000242715">
    <property type="component" value="Unassembled WGS sequence"/>
</dbReference>
<dbReference type="Pfam" id="PF07727">
    <property type="entry name" value="RVT_2"/>
    <property type="match status" value="1"/>
</dbReference>
<evidence type="ECO:0000259" key="3">
    <source>
        <dbReference type="Pfam" id="PF20167"/>
    </source>
</evidence>
<feature type="compositionally biased region" description="Low complexity" evidence="1">
    <location>
        <begin position="305"/>
        <end position="321"/>
    </location>
</feature>
<feature type="region of interest" description="Disordered" evidence="1">
    <location>
        <begin position="266"/>
        <end position="421"/>
    </location>
</feature>
<reference evidence="5" key="1">
    <citation type="journal article" date="2017" name="Front. Plant Sci.">
        <title>Climate Clever Clovers: New Paradigm to Reduce the Environmental Footprint of Ruminants by Breeding Low Methanogenic Forages Utilizing Haplotype Variation.</title>
        <authorList>
            <person name="Kaur P."/>
            <person name="Appels R."/>
            <person name="Bayer P.E."/>
            <person name="Keeble-Gagnere G."/>
            <person name="Wang J."/>
            <person name="Hirakawa H."/>
            <person name="Shirasawa K."/>
            <person name="Vercoe P."/>
            <person name="Stefanova K."/>
            <person name="Durmic Z."/>
            <person name="Nichols P."/>
            <person name="Revell C."/>
            <person name="Isobe S.N."/>
            <person name="Edwards D."/>
            <person name="Erskine W."/>
        </authorList>
    </citation>
    <scope>NUCLEOTIDE SEQUENCE [LARGE SCALE GENOMIC DNA]</scope>
    <source>
        <strain evidence="5">cv. Daliak</strain>
    </source>
</reference>
<feature type="domain" description="Putative plant transposon protein" evidence="3">
    <location>
        <begin position="539"/>
        <end position="731"/>
    </location>
</feature>
<organism evidence="4 5">
    <name type="scientific">Trifolium subterraneum</name>
    <name type="common">Subterranean clover</name>
    <dbReference type="NCBI Taxonomy" id="3900"/>
    <lineage>
        <taxon>Eukaryota</taxon>
        <taxon>Viridiplantae</taxon>
        <taxon>Streptophyta</taxon>
        <taxon>Embryophyta</taxon>
        <taxon>Tracheophyta</taxon>
        <taxon>Spermatophyta</taxon>
        <taxon>Magnoliopsida</taxon>
        <taxon>eudicotyledons</taxon>
        <taxon>Gunneridae</taxon>
        <taxon>Pentapetalae</taxon>
        <taxon>rosids</taxon>
        <taxon>fabids</taxon>
        <taxon>Fabales</taxon>
        <taxon>Fabaceae</taxon>
        <taxon>Papilionoideae</taxon>
        <taxon>50 kb inversion clade</taxon>
        <taxon>NPAAA clade</taxon>
        <taxon>Hologalegina</taxon>
        <taxon>IRL clade</taxon>
        <taxon>Trifolieae</taxon>
        <taxon>Trifolium</taxon>
    </lineage>
</organism>
<dbReference type="CDD" id="cd09272">
    <property type="entry name" value="RNase_HI_RT_Ty1"/>
    <property type="match status" value="1"/>
</dbReference>
<keyword evidence="5" id="KW-1185">Reference proteome</keyword>
<gene>
    <name evidence="4" type="ORF">TSUD_375540</name>
</gene>
<evidence type="ECO:0000256" key="1">
    <source>
        <dbReference type="SAM" id="MobiDB-lite"/>
    </source>
</evidence>
<feature type="region of interest" description="Disordered" evidence="1">
    <location>
        <begin position="953"/>
        <end position="986"/>
    </location>
</feature>
<sequence length="986" mass="110365">MHVKFDEFEDQPTVHTTDDEEEESVIVQNHDSDENPTSQGPPKTWRTVGYHPPDQIIGNTEDGVRTRKALQDVETNLGLISQIEPRSINEAIIDESWIEAMKEELHQFENNEVWNLVPFPKDNSIIGTRWVFRNKLDENGKVVRNKARLVARLEGIDYDETFAPVARFQTSPKESHLIAVKRIFRHLVGTPDVGLWYKKGSHFDLQAYCDADYAGDKIERKSTSGACQFLGEALVSWCCRKQNTIALSTTEAEYVAASNCCPQLKSSSMAGTKNAGGRKVPRTKNPSTSSSPPRSPSSPKPPTPKSSSSSSYETASESYKSISERENTPEIQSTPITTNMQITVDNPPNPQNSPNTVFQPSPSKSPENSPINLTQNQPSSPVDSPKHSPNPENEEDDSPSQTATMSSPKDSPPTLKPVVDTTVHVLDQSDSEIDILEKEIDEFELEPVTSTKSEPVKPKKTPTPKKKEVETAVKAPRTKKKKINLKKSKEKLLPTPLIQPEDEEIFDKYWKTKPVAVSRLYNFAELSIGGVDLVKFVEPFKWKSFFHIKETVYPLLVQAFYYNAQVFPEKDMITSNIKDVELVVDPYVIGSLIGIKSEGLEVYGNDCLIGIKSEGLEVYGNDWYDQVKISKEELKKKMFTEEGAKENAPPSSMLKTEYKLLHNMCQHSFFPRTGSKDKVTNLDLLMMYHMAKGVKLNLPYIILHHMIHVATSGYKKIALPYVMLLTRVFRLYYADMDNTPSENHYYTFSLKNVSHMKKVVETPAADVGVKRKRDVFEKTSLNVLADASGDRLENDLQTDGQTQISGDVDPTTESDKTCNHCCCYSSRNILTSDTPEISTIPIPNPTDSTLPSIPSSFATFDSFCSSVNAANAGTKQLVFEGNINVDFPGPSRPAKRSRLETDMEQMRKDLDSVIKGMAVQYSMMDHLILESKTLRTWFTTVVCPQLHIPPPSEIETPLFDSFPATNDKSDDDDFPTTSPAPDGATE</sequence>
<dbReference type="PANTHER" id="PTHR11439:SF486">
    <property type="entry name" value="RLK (RECEPTOR-LIKE KINASE) PROTEIN, PUTATIVE-RELATED"/>
    <property type="match status" value="1"/>
</dbReference>
<feature type="domain" description="Reverse transcriptase Ty1/copia-type" evidence="2">
    <location>
        <begin position="111"/>
        <end position="169"/>
    </location>
</feature>
<dbReference type="AlphaFoldDB" id="A0A2Z6P1R3"/>
<evidence type="ECO:0000313" key="5">
    <source>
        <dbReference type="Proteomes" id="UP000242715"/>
    </source>
</evidence>
<dbReference type="Pfam" id="PF20167">
    <property type="entry name" value="Transposase_32"/>
    <property type="match status" value="1"/>
</dbReference>
<proteinExistence type="predicted"/>
<name>A0A2Z6P1R3_TRISU</name>
<feature type="compositionally biased region" description="Low complexity" evidence="1">
    <location>
        <begin position="283"/>
        <end position="292"/>
    </location>
</feature>
<evidence type="ECO:0000313" key="4">
    <source>
        <dbReference type="EMBL" id="GAU42205.1"/>
    </source>
</evidence>
<evidence type="ECO:0000259" key="2">
    <source>
        <dbReference type="Pfam" id="PF07727"/>
    </source>
</evidence>
<feature type="compositionally biased region" description="Polar residues" evidence="1">
    <location>
        <begin position="329"/>
        <end position="382"/>
    </location>
</feature>
<feature type="region of interest" description="Disordered" evidence="1">
    <location>
        <begin position="1"/>
        <end position="51"/>
    </location>
</feature>
<feature type="compositionally biased region" description="Pro residues" evidence="1">
    <location>
        <begin position="293"/>
        <end position="304"/>
    </location>
</feature>
<feature type="compositionally biased region" description="Polar residues" evidence="1">
    <location>
        <begin position="399"/>
        <end position="409"/>
    </location>
</feature>
<dbReference type="InterPro" id="IPR013103">
    <property type="entry name" value="RVT_2"/>
</dbReference>
<dbReference type="OrthoDB" id="411615at2759"/>
<dbReference type="PANTHER" id="PTHR11439">
    <property type="entry name" value="GAG-POL-RELATED RETROTRANSPOSON"/>
    <property type="match status" value="1"/>
</dbReference>